<feature type="coiled-coil region" evidence="1">
    <location>
        <begin position="79"/>
        <end position="110"/>
    </location>
</feature>
<evidence type="ECO:0000256" key="1">
    <source>
        <dbReference type="SAM" id="Coils"/>
    </source>
</evidence>
<reference evidence="3" key="1">
    <citation type="submission" date="2020-06" db="EMBL/GenBank/DDBJ databases">
        <title>WGS assembly of Ceratodon purpureus strain R40.</title>
        <authorList>
            <person name="Carey S.B."/>
            <person name="Jenkins J."/>
            <person name="Shu S."/>
            <person name="Lovell J.T."/>
            <person name="Sreedasyam A."/>
            <person name="Maumus F."/>
            <person name="Tiley G.P."/>
            <person name="Fernandez-Pozo N."/>
            <person name="Barry K."/>
            <person name="Chen C."/>
            <person name="Wang M."/>
            <person name="Lipzen A."/>
            <person name="Daum C."/>
            <person name="Saski C.A."/>
            <person name="Payton A.C."/>
            <person name="Mcbreen J.C."/>
            <person name="Conrad R.E."/>
            <person name="Kollar L.M."/>
            <person name="Olsson S."/>
            <person name="Huttunen S."/>
            <person name="Landis J.B."/>
            <person name="Wickett N.J."/>
            <person name="Johnson M.G."/>
            <person name="Rensing S.A."/>
            <person name="Grimwood J."/>
            <person name="Schmutz J."/>
            <person name="Mcdaniel S.F."/>
        </authorList>
    </citation>
    <scope>NUCLEOTIDE SEQUENCE</scope>
    <source>
        <strain evidence="3">R40</strain>
    </source>
</reference>
<protein>
    <recommendedName>
        <fullName evidence="5">UV radiation resistance-associated gene protein</fullName>
    </recommendedName>
</protein>
<dbReference type="PANTHER" id="PTHR15157:SF24">
    <property type="entry name" value="VACUOLAR PROTEIN SORTING 38"/>
    <property type="match status" value="1"/>
</dbReference>
<gene>
    <name evidence="3" type="ORF">KC19_2G038300</name>
</gene>
<proteinExistence type="predicted"/>
<dbReference type="EMBL" id="CM026422">
    <property type="protein sequence ID" value="KAG0585779.1"/>
    <property type="molecule type" value="Genomic_DNA"/>
</dbReference>
<comment type="caution">
    <text evidence="3">The sequence shown here is derived from an EMBL/GenBank/DDBJ whole genome shotgun (WGS) entry which is preliminary data.</text>
</comment>
<sequence length="353" mass="39081">MRRAMEGASSGGQERGFNGRAEAAEPKVVGWEDFQDVLARMCGRGLVLKRALVDREAFSQQLEAALEVRKVALEREDALEAMQRQVDAKKLRLKSAQEALRKDREELARKTECVVPATRALQAGFKASADAQRRLQVAELLLSGEGGLERLRRLCYLLDARRRRMVAQLAFVYPLASLNPETSSTEGVEREAVNKDGSSLIIAGMALSEPGKKLSGHAKDKNENDMSATALGYVGHVVTHLAQYCDVQLRYPIRQMGSRSFIQDYCPAIEPPAVDAVTVTVAPQYGSQRAVVEFPLFSEGQDTTRSAYAVFLLNKDLEQILNHLGLESVGPRHTLLNLEKLLKVVFSRKYPLA</sequence>
<dbReference type="GO" id="GO:0005768">
    <property type="term" value="C:endosome"/>
    <property type="evidence" value="ECO:0007669"/>
    <property type="project" value="TreeGrafter"/>
</dbReference>
<name>A0A8T0IRX9_CERPU</name>
<dbReference type="GO" id="GO:0000149">
    <property type="term" value="F:SNARE binding"/>
    <property type="evidence" value="ECO:0007669"/>
    <property type="project" value="TreeGrafter"/>
</dbReference>
<keyword evidence="4" id="KW-1185">Reference proteome</keyword>
<dbReference type="AlphaFoldDB" id="A0A8T0IRX9"/>
<dbReference type="GO" id="GO:0000323">
    <property type="term" value="C:lytic vacuole"/>
    <property type="evidence" value="ECO:0007669"/>
    <property type="project" value="TreeGrafter"/>
</dbReference>
<evidence type="ECO:0000313" key="3">
    <source>
        <dbReference type="EMBL" id="KAG0585779.1"/>
    </source>
</evidence>
<accession>A0A8T0IRX9</accession>
<dbReference type="GO" id="GO:0035493">
    <property type="term" value="P:SNARE complex assembly"/>
    <property type="evidence" value="ECO:0007669"/>
    <property type="project" value="TreeGrafter"/>
</dbReference>
<dbReference type="PANTHER" id="PTHR15157">
    <property type="entry name" value="UV RADIATION RESISTANCE-ASSOCIATED GENE PROTEIN"/>
    <property type="match status" value="1"/>
</dbReference>
<dbReference type="Proteomes" id="UP000822688">
    <property type="component" value="Chromosome 2"/>
</dbReference>
<organism evidence="3 4">
    <name type="scientific">Ceratodon purpureus</name>
    <name type="common">Fire moss</name>
    <name type="synonym">Dicranum purpureum</name>
    <dbReference type="NCBI Taxonomy" id="3225"/>
    <lineage>
        <taxon>Eukaryota</taxon>
        <taxon>Viridiplantae</taxon>
        <taxon>Streptophyta</taxon>
        <taxon>Embryophyta</taxon>
        <taxon>Bryophyta</taxon>
        <taxon>Bryophytina</taxon>
        <taxon>Bryopsida</taxon>
        <taxon>Dicranidae</taxon>
        <taxon>Pseudoditrichales</taxon>
        <taxon>Ditrichaceae</taxon>
        <taxon>Ceratodon</taxon>
    </lineage>
</organism>
<keyword evidence="1" id="KW-0175">Coiled coil</keyword>
<evidence type="ECO:0000313" key="4">
    <source>
        <dbReference type="Proteomes" id="UP000822688"/>
    </source>
</evidence>
<evidence type="ECO:0000256" key="2">
    <source>
        <dbReference type="SAM" id="MobiDB-lite"/>
    </source>
</evidence>
<evidence type="ECO:0008006" key="5">
    <source>
        <dbReference type="Google" id="ProtNLM"/>
    </source>
</evidence>
<feature type="region of interest" description="Disordered" evidence="2">
    <location>
        <begin position="1"/>
        <end position="21"/>
    </location>
</feature>